<gene>
    <name evidence="3" type="ORF">O181_109243</name>
</gene>
<feature type="non-terminal residue" evidence="3">
    <location>
        <position position="1"/>
    </location>
</feature>
<feature type="region of interest" description="Disordered" evidence="1">
    <location>
        <begin position="433"/>
        <end position="455"/>
    </location>
</feature>
<sequence>LKQWNLFLLSHYSYKFSIDSEPSVSKQVQHSPPAKNTRSQRHQAVLTLTERAPLDRTPSAHQLSEDFHRGPPMEGAAPSRRGGPRSRSGEAEDEEGEEYVEEEESEETEVAAALAGAPEASEAPNLAHSNQPLVSQAEPNFLKMMEQMTQFMGQLTQAVAPRKTSKAPEFKIPSMKAPDSFDGTKDYELRQFIQSCQLIFHNNPANFFSDRKKVLYSTSFLTGRAGKWIEPYLSNISNEDPSYLLNNWQLFETQLFTLFGDPNEVRKAEQELDNLRMKESGQVSLYIADFRSLMSRIGDWGERAYIHVYRRGLASRLLDQLASHPGNFDSLQELMDITLELDTRYHERQKEKGSHQEKKPPISGSNSSKPPQSSSSKKPYHKKNKKGKNFQVSKDKPHASLLNKDNKLIGSEKEMRIKEGLCNYCGGKHPFEKCFKRPENRQGSSKGFPRKQGKA</sequence>
<organism evidence="3 4">
    <name type="scientific">Austropuccinia psidii MF-1</name>
    <dbReference type="NCBI Taxonomy" id="1389203"/>
    <lineage>
        <taxon>Eukaryota</taxon>
        <taxon>Fungi</taxon>
        <taxon>Dikarya</taxon>
        <taxon>Basidiomycota</taxon>
        <taxon>Pucciniomycotina</taxon>
        <taxon>Pucciniomycetes</taxon>
        <taxon>Pucciniales</taxon>
        <taxon>Sphaerophragmiaceae</taxon>
        <taxon>Austropuccinia</taxon>
    </lineage>
</organism>
<accession>A0A9Q3JUD8</accession>
<evidence type="ECO:0000313" key="4">
    <source>
        <dbReference type="Proteomes" id="UP000765509"/>
    </source>
</evidence>
<keyword evidence="4" id="KW-1185">Reference proteome</keyword>
<dbReference type="InterPro" id="IPR045358">
    <property type="entry name" value="Ty3_capsid"/>
</dbReference>
<evidence type="ECO:0000256" key="1">
    <source>
        <dbReference type="SAM" id="MobiDB-lite"/>
    </source>
</evidence>
<feature type="region of interest" description="Disordered" evidence="1">
    <location>
        <begin position="49"/>
        <end position="132"/>
    </location>
</feature>
<dbReference type="AlphaFoldDB" id="A0A9Q3JUD8"/>
<feature type="compositionally biased region" description="Basic and acidic residues" evidence="1">
    <location>
        <begin position="393"/>
        <end position="412"/>
    </location>
</feature>
<dbReference type="EMBL" id="AVOT02084536">
    <property type="protein sequence ID" value="MBW0569528.1"/>
    <property type="molecule type" value="Genomic_DNA"/>
</dbReference>
<feature type="compositionally biased region" description="Basic and acidic residues" evidence="1">
    <location>
        <begin position="347"/>
        <end position="360"/>
    </location>
</feature>
<dbReference type="OrthoDB" id="3255213at2759"/>
<dbReference type="InterPro" id="IPR032567">
    <property type="entry name" value="RTL1-rel"/>
</dbReference>
<feature type="region of interest" description="Disordered" evidence="1">
    <location>
        <begin position="347"/>
        <end position="412"/>
    </location>
</feature>
<evidence type="ECO:0000313" key="3">
    <source>
        <dbReference type="EMBL" id="MBW0569528.1"/>
    </source>
</evidence>
<dbReference type="Pfam" id="PF19259">
    <property type="entry name" value="Ty3_capsid"/>
    <property type="match status" value="1"/>
</dbReference>
<evidence type="ECO:0000259" key="2">
    <source>
        <dbReference type="Pfam" id="PF19259"/>
    </source>
</evidence>
<reference evidence="3" key="1">
    <citation type="submission" date="2021-03" db="EMBL/GenBank/DDBJ databases">
        <title>Draft genome sequence of rust myrtle Austropuccinia psidii MF-1, a brazilian biotype.</title>
        <authorList>
            <person name="Quecine M.C."/>
            <person name="Pachon D.M.R."/>
            <person name="Bonatelli M.L."/>
            <person name="Correr F.H."/>
            <person name="Franceschini L.M."/>
            <person name="Leite T.F."/>
            <person name="Margarido G.R.A."/>
            <person name="Almeida C.A."/>
            <person name="Ferrarezi J.A."/>
            <person name="Labate C.A."/>
        </authorList>
    </citation>
    <scope>NUCLEOTIDE SEQUENCE</scope>
    <source>
        <strain evidence="3">MF-1</strain>
    </source>
</reference>
<feature type="compositionally biased region" description="Basic residues" evidence="1">
    <location>
        <begin position="378"/>
        <end position="388"/>
    </location>
</feature>
<feature type="compositionally biased region" description="Low complexity" evidence="1">
    <location>
        <begin position="363"/>
        <end position="377"/>
    </location>
</feature>
<comment type="caution">
    <text evidence="3">The sequence shown here is derived from an EMBL/GenBank/DDBJ whole genome shotgun (WGS) entry which is preliminary data.</text>
</comment>
<feature type="compositionally biased region" description="Low complexity" evidence="1">
    <location>
        <begin position="110"/>
        <end position="123"/>
    </location>
</feature>
<feature type="compositionally biased region" description="Acidic residues" evidence="1">
    <location>
        <begin position="91"/>
        <end position="109"/>
    </location>
</feature>
<dbReference type="Proteomes" id="UP000765509">
    <property type="component" value="Unassembled WGS sequence"/>
</dbReference>
<name>A0A9Q3JUD8_9BASI</name>
<feature type="domain" description="Ty3 transposon capsid-like protein" evidence="2">
    <location>
        <begin position="176"/>
        <end position="358"/>
    </location>
</feature>
<dbReference type="PANTHER" id="PTHR15503">
    <property type="entry name" value="LDOC1 RELATED"/>
    <property type="match status" value="1"/>
</dbReference>
<dbReference type="PANTHER" id="PTHR15503:SF22">
    <property type="entry name" value="TRANSPOSON TY3-I GAG POLYPROTEIN"/>
    <property type="match status" value="1"/>
</dbReference>
<protein>
    <recommendedName>
        <fullName evidence="2">Ty3 transposon capsid-like protein domain-containing protein</fullName>
    </recommendedName>
</protein>
<proteinExistence type="predicted"/>